<dbReference type="Proteomes" id="UP000004754">
    <property type="component" value="Unassembled WGS sequence"/>
</dbReference>
<keyword evidence="1" id="KW-0732">Signal</keyword>
<evidence type="ECO:0000313" key="2">
    <source>
        <dbReference type="EMBL" id="EFV00855.1"/>
    </source>
</evidence>
<dbReference type="eggNOG" id="ENOG5032VHF">
    <property type="taxonomic scope" value="Bacteria"/>
</dbReference>
<accession>E6MJ35</accession>
<organism evidence="2 3">
    <name type="scientific">Pseudoramibacter alactolyticus ATCC 23263</name>
    <dbReference type="NCBI Taxonomy" id="887929"/>
    <lineage>
        <taxon>Bacteria</taxon>
        <taxon>Bacillati</taxon>
        <taxon>Bacillota</taxon>
        <taxon>Clostridia</taxon>
        <taxon>Eubacteriales</taxon>
        <taxon>Eubacteriaceae</taxon>
        <taxon>Pseudoramibacter</taxon>
    </lineage>
</organism>
<dbReference type="STRING" id="887929.HMP0721_2020"/>
<gene>
    <name evidence="2" type="ORF">HMP0721_2020</name>
</gene>
<evidence type="ECO:0000313" key="3">
    <source>
        <dbReference type="Proteomes" id="UP000004754"/>
    </source>
</evidence>
<comment type="caution">
    <text evidence="2">The sequence shown here is derived from an EMBL/GenBank/DDBJ whole genome shotgun (WGS) entry which is preliminary data.</text>
</comment>
<name>E6MJ35_9FIRM</name>
<feature type="signal peptide" evidence="1">
    <location>
        <begin position="1"/>
        <end position="33"/>
    </location>
</feature>
<keyword evidence="3" id="KW-1185">Reference proteome</keyword>
<proteinExistence type="predicted"/>
<dbReference type="EMBL" id="AEQN01000026">
    <property type="protein sequence ID" value="EFV00855.1"/>
    <property type="molecule type" value="Genomic_DNA"/>
</dbReference>
<feature type="chain" id="PRO_5003208166" evidence="1">
    <location>
        <begin position="34"/>
        <end position="228"/>
    </location>
</feature>
<sequence length="228" mass="25623">MKGTFKMTIRKKYFCTTLLIALVLFFLSGVVMATEKNNTNPSLTISQYQAFLAKESPKDLTQFNKLSQSDKETFLQLLSNPDTYLNPPSQNPDIVVSDYSEAVSSAPSLLKKSKASTIVRRTSATHSMKIKGITTLQYRLETGYRVKNNRIRSVVYTNAYVVKNLNPLVQTNPTSKSSYISGNKVYSRASYFYKIGPIKGLSVQVGTMYGRMTSYPNGKSTSHFWRAK</sequence>
<dbReference type="AlphaFoldDB" id="E6MJ35"/>
<reference evidence="2 3" key="1">
    <citation type="submission" date="2010-12" db="EMBL/GenBank/DDBJ databases">
        <authorList>
            <person name="Muzny D."/>
            <person name="Qin X."/>
            <person name="Deng J."/>
            <person name="Jiang H."/>
            <person name="Liu Y."/>
            <person name="Qu J."/>
            <person name="Song X.-Z."/>
            <person name="Zhang L."/>
            <person name="Thornton R."/>
            <person name="Coyle M."/>
            <person name="Francisco L."/>
            <person name="Jackson L."/>
            <person name="Javaid M."/>
            <person name="Korchina V."/>
            <person name="Kovar C."/>
            <person name="Mata R."/>
            <person name="Mathew T."/>
            <person name="Ngo R."/>
            <person name="Nguyen L."/>
            <person name="Nguyen N."/>
            <person name="Okwuonu G."/>
            <person name="Ongeri F."/>
            <person name="Pham C."/>
            <person name="Simmons D."/>
            <person name="Wilczek-Boney K."/>
            <person name="Hale W."/>
            <person name="Jakkamsetti A."/>
            <person name="Pham P."/>
            <person name="Ruth R."/>
            <person name="San Lucas F."/>
            <person name="Warren J."/>
            <person name="Zhang J."/>
            <person name="Zhao Z."/>
            <person name="Zhou C."/>
            <person name="Zhu D."/>
            <person name="Lee S."/>
            <person name="Bess C."/>
            <person name="Blankenburg K."/>
            <person name="Forbes L."/>
            <person name="Fu Q."/>
            <person name="Gubbala S."/>
            <person name="Hirani K."/>
            <person name="Jayaseelan J.C."/>
            <person name="Lara F."/>
            <person name="Munidasa M."/>
            <person name="Palculict T."/>
            <person name="Patil S."/>
            <person name="Pu L.-L."/>
            <person name="Saada N."/>
            <person name="Tang L."/>
            <person name="Weissenberger G."/>
            <person name="Zhu Y."/>
            <person name="Hemphill L."/>
            <person name="Shang Y."/>
            <person name="Youmans B."/>
            <person name="Ayvaz T."/>
            <person name="Ross M."/>
            <person name="Santibanez J."/>
            <person name="Aqrawi P."/>
            <person name="Gross S."/>
            <person name="Joshi V."/>
            <person name="Fowler G."/>
            <person name="Nazareth L."/>
            <person name="Reid J."/>
            <person name="Worley K."/>
            <person name="Petrosino J."/>
            <person name="Highlander S."/>
            <person name="Gibbs R."/>
        </authorList>
    </citation>
    <scope>NUCLEOTIDE SEQUENCE [LARGE SCALE GENOMIC DNA]</scope>
    <source>
        <strain evidence="2 3">ATCC 23263</strain>
    </source>
</reference>
<protein>
    <submittedName>
        <fullName evidence="2">Uncharacterized protein</fullName>
    </submittedName>
</protein>
<evidence type="ECO:0000256" key="1">
    <source>
        <dbReference type="SAM" id="SignalP"/>
    </source>
</evidence>
<dbReference type="HOGENOM" id="CLU_097814_0_0_9"/>